<dbReference type="RefSeq" id="WP_092280855.1">
    <property type="nucleotide sequence ID" value="NZ_CP196739.1"/>
</dbReference>
<dbReference type="SUPFAM" id="SSF46785">
    <property type="entry name" value="Winged helix' DNA-binding domain"/>
    <property type="match status" value="1"/>
</dbReference>
<dbReference type="STRING" id="1148509.SAMN05216222_5337"/>
<dbReference type="AlphaFoldDB" id="A0A1H2BNI6"/>
<accession>A0A1H2BNI6</accession>
<proteinExistence type="predicted"/>
<evidence type="ECO:0000256" key="1">
    <source>
        <dbReference type="SAM" id="MobiDB-lite"/>
    </source>
</evidence>
<dbReference type="InterPro" id="IPR036390">
    <property type="entry name" value="WH_DNA-bd_sf"/>
</dbReference>
<dbReference type="EMBL" id="LT629762">
    <property type="protein sequence ID" value="SDT59781.1"/>
    <property type="molecule type" value="Genomic_DNA"/>
</dbReference>
<feature type="region of interest" description="Disordered" evidence="1">
    <location>
        <begin position="1"/>
        <end position="22"/>
    </location>
</feature>
<sequence>MYNSQLPTDGSRASKNVSMSHGTDAELFEPKAERHANERIRILLKSFGLRTSLIRLKVIDALLSAADSERKLGVRGVHTHLLDLDIPLSFLSVREVLKRLCSEGVITLHPDKSYSLHPQAIAILHSEPGSDASLKA</sequence>
<reference evidence="2 3" key="1">
    <citation type="submission" date="2016-10" db="EMBL/GenBank/DDBJ databases">
        <authorList>
            <person name="de Groot N.N."/>
        </authorList>
    </citation>
    <scope>NUCLEOTIDE SEQUENCE [LARGE SCALE GENOMIC DNA]</scope>
    <source>
        <strain evidence="2 3">LMG 26867</strain>
    </source>
</reference>
<organism evidence="2 3">
    <name type="scientific">Pseudomonas prosekii</name>
    <dbReference type="NCBI Taxonomy" id="1148509"/>
    <lineage>
        <taxon>Bacteria</taxon>
        <taxon>Pseudomonadati</taxon>
        <taxon>Pseudomonadota</taxon>
        <taxon>Gammaproteobacteria</taxon>
        <taxon>Pseudomonadales</taxon>
        <taxon>Pseudomonadaceae</taxon>
        <taxon>Pseudomonas</taxon>
    </lineage>
</organism>
<gene>
    <name evidence="2" type="ORF">SAMN05216222_5337</name>
</gene>
<feature type="compositionally biased region" description="Polar residues" evidence="1">
    <location>
        <begin position="1"/>
        <end position="21"/>
    </location>
</feature>
<protein>
    <recommendedName>
        <fullName evidence="4">Fe2+ zn2+ uptake regulation protein</fullName>
    </recommendedName>
</protein>
<dbReference type="Proteomes" id="UP000198481">
    <property type="component" value="Chromosome I"/>
</dbReference>
<evidence type="ECO:0000313" key="2">
    <source>
        <dbReference type="EMBL" id="SDT59781.1"/>
    </source>
</evidence>
<evidence type="ECO:0000313" key="3">
    <source>
        <dbReference type="Proteomes" id="UP000198481"/>
    </source>
</evidence>
<name>A0A1H2BNI6_9PSED</name>
<evidence type="ECO:0008006" key="4">
    <source>
        <dbReference type="Google" id="ProtNLM"/>
    </source>
</evidence>